<protein>
    <submittedName>
        <fullName evidence="1">Uncharacterized protein</fullName>
    </submittedName>
</protein>
<dbReference type="HOGENOM" id="CLU_2894953_0_0_11"/>
<comment type="caution">
    <text evidence="1">The sequence shown here is derived from an EMBL/GenBank/DDBJ whole genome shotgun (WGS) entry which is preliminary data.</text>
</comment>
<name>C4FD25_9BIFI</name>
<accession>C4FD25</accession>
<evidence type="ECO:0000313" key="1">
    <source>
        <dbReference type="EMBL" id="EEP21812.1"/>
    </source>
</evidence>
<evidence type="ECO:0000313" key="2">
    <source>
        <dbReference type="Proteomes" id="UP000006408"/>
    </source>
</evidence>
<organism evidence="1 2">
    <name type="scientific">Bifidobacterium angulatum DSM 20098 = JCM 7096</name>
    <dbReference type="NCBI Taxonomy" id="518635"/>
    <lineage>
        <taxon>Bacteria</taxon>
        <taxon>Bacillati</taxon>
        <taxon>Actinomycetota</taxon>
        <taxon>Actinomycetes</taxon>
        <taxon>Bifidobacteriales</taxon>
        <taxon>Bifidobacteriaceae</taxon>
        <taxon>Bifidobacterium</taxon>
    </lineage>
</organism>
<keyword evidence="2" id="KW-1185">Reference proteome</keyword>
<sequence length="62" mass="7204">MLLKVRLMNTTVMPIYTLNLLRKHTKKIQLLIPEKPKTQAHAVRQHIPQASFLESQQEELVG</sequence>
<dbReference type="EMBL" id="ABYS02000003">
    <property type="protein sequence ID" value="EEP21812.1"/>
    <property type="molecule type" value="Genomic_DNA"/>
</dbReference>
<gene>
    <name evidence="1" type="ORF">BIFANG_02204</name>
</gene>
<proteinExistence type="predicted"/>
<dbReference type="Proteomes" id="UP000006408">
    <property type="component" value="Unassembled WGS sequence"/>
</dbReference>
<dbReference type="AlphaFoldDB" id="C4FD25"/>
<reference evidence="1" key="1">
    <citation type="submission" date="2009-04" db="EMBL/GenBank/DDBJ databases">
        <authorList>
            <person name="Weinstock G."/>
            <person name="Sodergren E."/>
            <person name="Clifton S."/>
            <person name="Fulton L."/>
            <person name="Fulton B."/>
            <person name="Courtney L."/>
            <person name="Fronick C."/>
            <person name="Harrison M."/>
            <person name="Strong C."/>
            <person name="Farmer C."/>
            <person name="Delahaunty K."/>
            <person name="Markovic C."/>
            <person name="Hall O."/>
            <person name="Minx P."/>
            <person name="Tomlinson C."/>
            <person name="Mitreva M."/>
            <person name="Nelson J."/>
            <person name="Hou S."/>
            <person name="Wollam A."/>
            <person name="Pepin K.H."/>
            <person name="Johnson M."/>
            <person name="Bhonagiri V."/>
            <person name="Nash W.E."/>
            <person name="Warren W."/>
            <person name="Chinwalla A."/>
            <person name="Mardis E.R."/>
            <person name="Wilson R.K."/>
        </authorList>
    </citation>
    <scope>NUCLEOTIDE SEQUENCE [LARGE SCALE GENOMIC DNA]</scope>
    <source>
        <strain evidence="1">DSM 20098</strain>
    </source>
</reference>